<organism evidence="2">
    <name type="scientific">viral metagenome</name>
    <dbReference type="NCBI Taxonomy" id="1070528"/>
    <lineage>
        <taxon>unclassified sequences</taxon>
        <taxon>metagenomes</taxon>
        <taxon>organismal metagenomes</taxon>
    </lineage>
</organism>
<proteinExistence type="predicted"/>
<keyword evidence="1" id="KW-1133">Transmembrane helix</keyword>
<name>A0A6C0I3M7_9ZZZZ</name>
<dbReference type="EMBL" id="MN740084">
    <property type="protein sequence ID" value="QHT87190.1"/>
    <property type="molecule type" value="Genomic_DNA"/>
</dbReference>
<keyword evidence="1" id="KW-0812">Transmembrane</keyword>
<evidence type="ECO:0000256" key="1">
    <source>
        <dbReference type="SAM" id="Phobius"/>
    </source>
</evidence>
<accession>A0A6C0I3M7</accession>
<feature type="transmembrane region" description="Helical" evidence="1">
    <location>
        <begin position="69"/>
        <end position="89"/>
    </location>
</feature>
<feature type="transmembrane region" description="Helical" evidence="1">
    <location>
        <begin position="39"/>
        <end position="57"/>
    </location>
</feature>
<evidence type="ECO:0000313" key="2">
    <source>
        <dbReference type="EMBL" id="QHT87190.1"/>
    </source>
</evidence>
<sequence>MSKISSEINTIFSDNEVGDLKRFIEQRQRMNVYHIRMRYLFHTVQCTSMFITTFAVGYGNGSATDYHNIIWLGIGLNMLATLIQAFEHVNQSVSKKMMNDIRMIKSGKYIDETDYADSKRNVISNNSAIENV</sequence>
<dbReference type="AlphaFoldDB" id="A0A6C0I3M7"/>
<reference evidence="2" key="1">
    <citation type="journal article" date="2020" name="Nature">
        <title>Giant virus diversity and host interactions through global metagenomics.</title>
        <authorList>
            <person name="Schulz F."/>
            <person name="Roux S."/>
            <person name="Paez-Espino D."/>
            <person name="Jungbluth S."/>
            <person name="Walsh D.A."/>
            <person name="Denef V.J."/>
            <person name="McMahon K.D."/>
            <person name="Konstantinidis K.T."/>
            <person name="Eloe-Fadrosh E.A."/>
            <person name="Kyrpides N.C."/>
            <person name="Woyke T."/>
        </authorList>
    </citation>
    <scope>NUCLEOTIDE SEQUENCE</scope>
    <source>
        <strain evidence="2">GVMAG-M-3300023184-190</strain>
    </source>
</reference>
<protein>
    <recommendedName>
        <fullName evidence="3">SMODS and SLOG-associating 2TM effector domain-containing protein</fullName>
    </recommendedName>
</protein>
<keyword evidence="1" id="KW-0472">Membrane</keyword>
<evidence type="ECO:0008006" key="3">
    <source>
        <dbReference type="Google" id="ProtNLM"/>
    </source>
</evidence>